<protein>
    <submittedName>
        <fullName evidence="1">Uncharacterized protein</fullName>
    </submittedName>
</protein>
<comment type="caution">
    <text evidence="1">The sequence shown here is derived from an EMBL/GenBank/DDBJ whole genome shotgun (WGS) entry which is preliminary data.</text>
</comment>
<gene>
    <name evidence="1" type="ORF">Tci_004829</name>
</gene>
<dbReference type="AlphaFoldDB" id="A0A6L2J7G5"/>
<organism evidence="1">
    <name type="scientific">Tanacetum cinerariifolium</name>
    <name type="common">Dalmatian daisy</name>
    <name type="synonym">Chrysanthemum cinerariifolium</name>
    <dbReference type="NCBI Taxonomy" id="118510"/>
    <lineage>
        <taxon>Eukaryota</taxon>
        <taxon>Viridiplantae</taxon>
        <taxon>Streptophyta</taxon>
        <taxon>Embryophyta</taxon>
        <taxon>Tracheophyta</taxon>
        <taxon>Spermatophyta</taxon>
        <taxon>Magnoliopsida</taxon>
        <taxon>eudicotyledons</taxon>
        <taxon>Gunneridae</taxon>
        <taxon>Pentapetalae</taxon>
        <taxon>asterids</taxon>
        <taxon>campanulids</taxon>
        <taxon>Asterales</taxon>
        <taxon>Asteraceae</taxon>
        <taxon>Asteroideae</taxon>
        <taxon>Anthemideae</taxon>
        <taxon>Anthemidinae</taxon>
        <taxon>Tanacetum</taxon>
    </lineage>
</organism>
<evidence type="ECO:0000313" key="1">
    <source>
        <dbReference type="EMBL" id="GEU32851.1"/>
    </source>
</evidence>
<reference evidence="1" key="1">
    <citation type="journal article" date="2019" name="Sci. Rep.">
        <title>Draft genome of Tanacetum cinerariifolium, the natural source of mosquito coil.</title>
        <authorList>
            <person name="Yamashiro T."/>
            <person name="Shiraishi A."/>
            <person name="Satake H."/>
            <person name="Nakayama K."/>
        </authorList>
    </citation>
    <scope>NUCLEOTIDE SEQUENCE</scope>
</reference>
<name>A0A6L2J7G5_TANCI</name>
<proteinExistence type="predicted"/>
<sequence>MEDPNITMEEYIRLEEEKAHRSGKVYNLETATCGKIWYDEDVHDLRSVETEFPAIVFNDALTFEVALSYEPTVSPLNDNQIEFIISFHESNDDDYTSIPSFLSSKPTVSYFDDFDYFKDFEKEFPAIAYNDALTSKLDFSEPNVRPQHIDEFDETSLSECDVGWMMVRVAAVGDGAAVERVARGGEWRMGSNGSEDEGHFWVRRRRQRGGWPAMAGGRLGWRDGRDVLSWRGDRGGEVAALAVGYGGRHGLGGVVVGCGVVRVVDSGVVWQRGGGVDCGSPEVTGKVATRDGE</sequence>
<accession>A0A6L2J7G5</accession>
<dbReference type="EMBL" id="BKCJ010000400">
    <property type="protein sequence ID" value="GEU32851.1"/>
    <property type="molecule type" value="Genomic_DNA"/>
</dbReference>